<evidence type="ECO:0000313" key="5">
    <source>
        <dbReference type="EMBL" id="MCZ7911549.1"/>
    </source>
</evidence>
<comment type="caution">
    <text evidence="5">The sequence shown here is derived from an EMBL/GenBank/DDBJ whole genome shotgun (WGS) entry which is preliminary data.</text>
</comment>
<evidence type="ECO:0000256" key="1">
    <source>
        <dbReference type="ARBA" id="ARBA00023015"/>
    </source>
</evidence>
<keyword evidence="6" id="KW-1185">Reference proteome</keyword>
<dbReference type="InterPro" id="IPR036390">
    <property type="entry name" value="WH_DNA-bd_sf"/>
</dbReference>
<dbReference type="InterPro" id="IPR036388">
    <property type="entry name" value="WH-like_DNA-bd_sf"/>
</dbReference>
<dbReference type="EMBL" id="JAPZLT010000012">
    <property type="protein sequence ID" value="MCZ7911549.1"/>
    <property type="molecule type" value="Genomic_DNA"/>
</dbReference>
<dbReference type="Pfam" id="PF00392">
    <property type="entry name" value="GntR"/>
    <property type="match status" value="1"/>
</dbReference>
<proteinExistence type="predicted"/>
<dbReference type="PANTHER" id="PTHR43537">
    <property type="entry name" value="TRANSCRIPTIONAL REGULATOR, GNTR FAMILY"/>
    <property type="match status" value="1"/>
</dbReference>
<keyword evidence="1" id="KW-0805">Transcription regulation</keyword>
<accession>A0A9X3KHF1</accession>
<dbReference type="CDD" id="cd07377">
    <property type="entry name" value="WHTH_GntR"/>
    <property type="match status" value="1"/>
</dbReference>
<dbReference type="Pfam" id="PF07729">
    <property type="entry name" value="FCD"/>
    <property type="match status" value="1"/>
</dbReference>
<dbReference type="PROSITE" id="PS50949">
    <property type="entry name" value="HTH_GNTR"/>
    <property type="match status" value="1"/>
</dbReference>
<evidence type="ECO:0000313" key="6">
    <source>
        <dbReference type="Proteomes" id="UP001151309"/>
    </source>
</evidence>
<dbReference type="PANTHER" id="PTHR43537:SF24">
    <property type="entry name" value="GLUCONATE OPERON TRANSCRIPTIONAL REPRESSOR"/>
    <property type="match status" value="1"/>
</dbReference>
<dbReference type="SUPFAM" id="SSF46785">
    <property type="entry name" value="Winged helix' DNA-binding domain"/>
    <property type="match status" value="1"/>
</dbReference>
<dbReference type="RefSeq" id="WP_269832320.1">
    <property type="nucleotide sequence ID" value="NZ_JAPZLT010000012.1"/>
</dbReference>
<gene>
    <name evidence="5" type="ORF">O9X94_19675</name>
</gene>
<dbReference type="Gene3D" id="1.20.120.530">
    <property type="entry name" value="GntR ligand-binding domain-like"/>
    <property type="match status" value="1"/>
</dbReference>
<evidence type="ECO:0000259" key="4">
    <source>
        <dbReference type="PROSITE" id="PS50949"/>
    </source>
</evidence>
<name>A0A9X3KHF1_9HYPH</name>
<sequence>MNAPQHQTLRERIYEEIVRLIVSGELPSGVSIDEKLLTERLQVSRTPFREAIGTLAKEGLIEIKPYRGFFVRSFSRKEIEDLYELRKTLECFAVELAVPQMSDTHIAGFERILDEAVAALRRGDLQTYGMRDREFHETIAELSGSAPLIETLARLALQIQICRAIANESKEFAERAAQERDDILQAFRARDIPRAKALMHAHISDVQQAVLTRFRKEIPAS</sequence>
<dbReference type="InterPro" id="IPR008920">
    <property type="entry name" value="TF_FadR/GntR_C"/>
</dbReference>
<dbReference type="InterPro" id="IPR011711">
    <property type="entry name" value="GntR_C"/>
</dbReference>
<reference evidence="5" key="1">
    <citation type="submission" date="2022-12" db="EMBL/GenBank/DDBJ databases">
        <title>Draft genome sequences of 22 rhizogenic Agrobacterium biovar 1 strains, the causative agent of hairy root disease.</title>
        <authorList>
            <person name="Kim N."/>
            <person name="Vargas P."/>
            <person name="Rediers H."/>
        </authorList>
    </citation>
    <scope>NUCLEOTIDE SEQUENCE</scope>
    <source>
        <strain evidence="5">ST07.17.026</strain>
    </source>
</reference>
<dbReference type="GO" id="GO:0003677">
    <property type="term" value="F:DNA binding"/>
    <property type="evidence" value="ECO:0007669"/>
    <property type="project" value="UniProtKB-KW"/>
</dbReference>
<dbReference type="Proteomes" id="UP001151309">
    <property type="component" value="Unassembled WGS sequence"/>
</dbReference>
<dbReference type="SMART" id="SM00345">
    <property type="entry name" value="HTH_GNTR"/>
    <property type="match status" value="1"/>
</dbReference>
<feature type="domain" description="HTH gntR-type" evidence="4">
    <location>
        <begin position="7"/>
        <end position="74"/>
    </location>
</feature>
<dbReference type="SUPFAM" id="SSF48008">
    <property type="entry name" value="GntR ligand-binding domain-like"/>
    <property type="match status" value="1"/>
</dbReference>
<protein>
    <submittedName>
        <fullName evidence="5">GntR family transcriptional regulator</fullName>
    </submittedName>
</protein>
<dbReference type="GO" id="GO:0003700">
    <property type="term" value="F:DNA-binding transcription factor activity"/>
    <property type="evidence" value="ECO:0007669"/>
    <property type="project" value="InterPro"/>
</dbReference>
<dbReference type="InterPro" id="IPR000524">
    <property type="entry name" value="Tscrpt_reg_HTH_GntR"/>
</dbReference>
<keyword evidence="2" id="KW-0238">DNA-binding</keyword>
<evidence type="ECO:0000256" key="3">
    <source>
        <dbReference type="ARBA" id="ARBA00023163"/>
    </source>
</evidence>
<evidence type="ECO:0000256" key="2">
    <source>
        <dbReference type="ARBA" id="ARBA00023125"/>
    </source>
</evidence>
<dbReference type="Gene3D" id="1.10.10.10">
    <property type="entry name" value="Winged helix-like DNA-binding domain superfamily/Winged helix DNA-binding domain"/>
    <property type="match status" value="1"/>
</dbReference>
<dbReference type="AlphaFoldDB" id="A0A9X3KHF1"/>
<organism evidence="5 6">
    <name type="scientific">Agrobacterium leguminum</name>
    <dbReference type="NCBI Taxonomy" id="2792015"/>
    <lineage>
        <taxon>Bacteria</taxon>
        <taxon>Pseudomonadati</taxon>
        <taxon>Pseudomonadota</taxon>
        <taxon>Alphaproteobacteria</taxon>
        <taxon>Hyphomicrobiales</taxon>
        <taxon>Rhizobiaceae</taxon>
        <taxon>Rhizobium/Agrobacterium group</taxon>
        <taxon>Agrobacterium</taxon>
    </lineage>
</organism>
<dbReference type="SMART" id="SM00895">
    <property type="entry name" value="FCD"/>
    <property type="match status" value="1"/>
</dbReference>
<keyword evidence="3" id="KW-0804">Transcription</keyword>